<reference evidence="1" key="1">
    <citation type="submission" date="2021-11" db="EMBL/GenBank/DDBJ databases">
        <title>Description of novel Chryseobacterium species.</title>
        <authorList>
            <person name="Saticioglu I.B."/>
            <person name="Ay H."/>
            <person name="Altun S."/>
            <person name="Duman M."/>
        </authorList>
    </citation>
    <scope>NUCLEOTIDE SEQUENCE</scope>
    <source>
        <strain evidence="1">C-17</strain>
    </source>
</reference>
<keyword evidence="2" id="KW-1185">Reference proteome</keyword>
<dbReference type="Proteomes" id="UP001108025">
    <property type="component" value="Unassembled WGS sequence"/>
</dbReference>
<organism evidence="1 2">
    <name type="scientific">Chryseobacterium turcicum</name>
    <dbReference type="NCBI Taxonomy" id="2898076"/>
    <lineage>
        <taxon>Bacteria</taxon>
        <taxon>Pseudomonadati</taxon>
        <taxon>Bacteroidota</taxon>
        <taxon>Flavobacteriia</taxon>
        <taxon>Flavobacteriales</taxon>
        <taxon>Weeksellaceae</taxon>
        <taxon>Chryseobacterium group</taxon>
        <taxon>Chryseobacterium</taxon>
    </lineage>
</organism>
<gene>
    <name evidence="1" type="ORF">LO744_03120</name>
</gene>
<dbReference type="RefSeq" id="WP_230667132.1">
    <property type="nucleotide sequence ID" value="NZ_JAJNAY010000001.1"/>
</dbReference>
<evidence type="ECO:0008006" key="3">
    <source>
        <dbReference type="Google" id="ProtNLM"/>
    </source>
</evidence>
<dbReference type="InterPro" id="IPR009057">
    <property type="entry name" value="Homeodomain-like_sf"/>
</dbReference>
<accession>A0A9Q3YUL2</accession>
<proteinExistence type="predicted"/>
<dbReference type="EMBL" id="JAJNAY010000001">
    <property type="protein sequence ID" value="MCD1115858.1"/>
    <property type="molecule type" value="Genomic_DNA"/>
</dbReference>
<dbReference type="SUPFAM" id="SSF46689">
    <property type="entry name" value="Homeodomain-like"/>
    <property type="match status" value="1"/>
</dbReference>
<dbReference type="Pfam" id="PF13384">
    <property type="entry name" value="HTH_23"/>
    <property type="match status" value="1"/>
</dbReference>
<comment type="caution">
    <text evidence="1">The sequence shown here is derived from an EMBL/GenBank/DDBJ whole genome shotgun (WGS) entry which is preliminary data.</text>
</comment>
<evidence type="ECO:0000313" key="2">
    <source>
        <dbReference type="Proteomes" id="UP001108025"/>
    </source>
</evidence>
<protein>
    <recommendedName>
        <fullName evidence="3">Helix-turn-helix domain-containing protein</fullName>
    </recommendedName>
</protein>
<sequence length="166" mass="19171">MKFIVLNENEMATLKMMSSHHPNSFVRDRAKSLIMNHNGIRAKQISDIFSVQIRAVYSWIKSYEDKGFIGLYTKKGQGRISVFSSFSSEEQKSILDKIDQGDSVKETTCFINENLSERVTERMLKIFLKKRLCLEKNTMLAQTSTKSGRISIESRAIEEFNESDER</sequence>
<dbReference type="AlphaFoldDB" id="A0A9Q3YUL2"/>
<name>A0A9Q3YUL2_9FLAO</name>
<evidence type="ECO:0000313" key="1">
    <source>
        <dbReference type="EMBL" id="MCD1115858.1"/>
    </source>
</evidence>